<evidence type="ECO:0000256" key="11">
    <source>
        <dbReference type="HAMAP-Rule" id="MF_01498"/>
    </source>
</evidence>
<dbReference type="NCBIfam" id="TIGR00416">
    <property type="entry name" value="sms"/>
    <property type="match status" value="1"/>
</dbReference>
<evidence type="ECO:0000256" key="12">
    <source>
        <dbReference type="NCBIfam" id="TIGR00416"/>
    </source>
</evidence>
<dbReference type="Pfam" id="PF13541">
    <property type="entry name" value="ChlI"/>
    <property type="match status" value="1"/>
</dbReference>
<evidence type="ECO:0000256" key="9">
    <source>
        <dbReference type="ARBA" id="ARBA00023125"/>
    </source>
</evidence>
<dbReference type="PRINTS" id="PR01874">
    <property type="entry name" value="DNAREPAIRADA"/>
</dbReference>
<dbReference type="Gene3D" id="3.40.50.300">
    <property type="entry name" value="P-loop containing nucleotide triphosphate hydrolases"/>
    <property type="match status" value="1"/>
</dbReference>
<evidence type="ECO:0000313" key="15">
    <source>
        <dbReference type="EMBL" id="KTD23791.1"/>
    </source>
</evidence>
<dbReference type="eggNOG" id="COG1066">
    <property type="taxonomic scope" value="Bacteria"/>
</dbReference>
<dbReference type="GO" id="GO:0008270">
    <property type="term" value="F:zinc ion binding"/>
    <property type="evidence" value="ECO:0007669"/>
    <property type="project" value="UniProtKB-KW"/>
</dbReference>
<dbReference type="InterPro" id="IPR020568">
    <property type="entry name" value="Ribosomal_Su5_D2-typ_SF"/>
</dbReference>
<dbReference type="SUPFAM" id="SSF52540">
    <property type="entry name" value="P-loop containing nucleoside triphosphate hydrolases"/>
    <property type="match status" value="1"/>
</dbReference>
<keyword evidence="4 13" id="KW-0863">Zinc-finger</keyword>
<evidence type="ECO:0000313" key="16">
    <source>
        <dbReference type="Proteomes" id="UP000054869"/>
    </source>
</evidence>
<keyword evidence="6 13" id="KW-0862">Zinc</keyword>
<name>A0A0W0VUS4_9GAMM</name>
<keyword evidence="1 11" id="KW-0479">Metal-binding</keyword>
<keyword evidence="8 11" id="KW-0346">Stress response</keyword>
<dbReference type="Proteomes" id="UP000054869">
    <property type="component" value="Unassembled WGS sequence"/>
</dbReference>
<dbReference type="PANTHER" id="PTHR32472:SF10">
    <property type="entry name" value="DNA REPAIR PROTEIN RADA-LIKE PROTEIN"/>
    <property type="match status" value="1"/>
</dbReference>
<keyword evidence="16" id="KW-1185">Reference proteome</keyword>
<dbReference type="Pfam" id="PF18073">
    <property type="entry name" value="Zn_ribbon_LapB"/>
    <property type="match status" value="1"/>
</dbReference>
<dbReference type="PATRIC" id="fig|45067.4.peg.598"/>
<dbReference type="InterPro" id="IPR041166">
    <property type="entry name" value="Rubredoxin_2"/>
</dbReference>
<dbReference type="PANTHER" id="PTHR32472">
    <property type="entry name" value="DNA REPAIR PROTEIN RADA"/>
    <property type="match status" value="1"/>
</dbReference>
<comment type="domain">
    <text evidence="11">The middle region has homology to RecA with ATPase motifs including the RadA KNRFG motif, while the C-terminus is homologous to Lon protease.</text>
</comment>
<keyword evidence="2 11" id="KW-0547">Nucleotide-binding</keyword>
<dbReference type="EMBL" id="LNYI01000011">
    <property type="protein sequence ID" value="KTD23791.1"/>
    <property type="molecule type" value="Genomic_DNA"/>
</dbReference>
<dbReference type="PROSITE" id="PS50162">
    <property type="entry name" value="RECA_2"/>
    <property type="match status" value="1"/>
</dbReference>
<dbReference type="InterPro" id="IPR027417">
    <property type="entry name" value="P-loop_NTPase"/>
</dbReference>
<sequence>MKTKIQFICSQCAAVFSQWAGQCTQCGSWNSVNEERSDLGDRGSRLGHYANQRTAVTSLEDVVLEREARMDCGLSELNRVLGGGLVEGSVVLIGGDPGVGKSTLLLQTLASMSQEQKVLYVTGEESLQQVALRAKRLQLPVASLRLLAETQVEAIIAHAHKEKPRVMVIDSVQTIFTESLSSAPGGVGQVRESAAQLVRFAKMTQIAVFIVGHVTKEGALAGPRVLEHMVDSVLYFEGQNDSRFRAIRAIKNRFGAVNELGVFAMTDRGLKEVANPSAIFLSRQPEATAGSVIMVTWEGSRPMLVEVQALVDEAHGQQAKRITAGLEHNRLAILLAVLHRHGGVATFDQDIFINVVGGVKVTETGSDLALLAAVVSSLRNRIFDRETIIFGEVGLAGEIRPVQSGQERLREAAKHGFKRAIVPFANAPKQTMNIDVQPVKYLQEMLEKL</sequence>
<dbReference type="GO" id="GO:0003684">
    <property type="term" value="F:damaged DNA binding"/>
    <property type="evidence" value="ECO:0007669"/>
    <property type="project" value="InterPro"/>
</dbReference>
<keyword evidence="7 11" id="KW-0067">ATP-binding</keyword>
<dbReference type="GO" id="GO:0016787">
    <property type="term" value="F:hydrolase activity"/>
    <property type="evidence" value="ECO:0007669"/>
    <property type="project" value="UniProtKB-KW"/>
</dbReference>
<dbReference type="InterPro" id="IPR014721">
    <property type="entry name" value="Ribsml_uS5_D2-typ_fold_subgr"/>
</dbReference>
<dbReference type="HAMAP" id="MF_01498">
    <property type="entry name" value="RadA_bact"/>
    <property type="match status" value="1"/>
</dbReference>
<keyword evidence="10 11" id="KW-0234">DNA repair</keyword>
<comment type="similarity">
    <text evidence="11 13">Belongs to the RecA family. RadA subfamily.</text>
</comment>
<evidence type="ECO:0000259" key="14">
    <source>
        <dbReference type="PROSITE" id="PS50162"/>
    </source>
</evidence>
<keyword evidence="5" id="KW-0378">Hydrolase</keyword>
<dbReference type="SMART" id="SM00382">
    <property type="entry name" value="AAA"/>
    <property type="match status" value="1"/>
</dbReference>
<dbReference type="Gene3D" id="3.30.230.10">
    <property type="match status" value="1"/>
</dbReference>
<dbReference type="GO" id="GO:0005524">
    <property type="term" value="F:ATP binding"/>
    <property type="evidence" value="ECO:0007669"/>
    <property type="project" value="UniProtKB-UniRule"/>
</dbReference>
<dbReference type="InterPro" id="IPR004504">
    <property type="entry name" value="DNA_repair_RadA"/>
</dbReference>
<dbReference type="InterPro" id="IPR003593">
    <property type="entry name" value="AAA+_ATPase"/>
</dbReference>
<evidence type="ECO:0000256" key="1">
    <source>
        <dbReference type="ARBA" id="ARBA00022723"/>
    </source>
</evidence>
<evidence type="ECO:0000256" key="3">
    <source>
        <dbReference type="ARBA" id="ARBA00022763"/>
    </source>
</evidence>
<reference evidence="15 16" key="1">
    <citation type="submission" date="2015-11" db="EMBL/GenBank/DDBJ databases">
        <title>Genomic analysis of 38 Legionella species identifies large and diverse effector repertoires.</title>
        <authorList>
            <person name="Burstein D."/>
            <person name="Amaro F."/>
            <person name="Zusman T."/>
            <person name="Lifshitz Z."/>
            <person name="Cohen O."/>
            <person name="Gilbert J.A."/>
            <person name="Pupko T."/>
            <person name="Shuman H.A."/>
            <person name="Segal G."/>
        </authorList>
    </citation>
    <scope>NUCLEOTIDE SEQUENCE [LARGE SCALE GENOMIC DNA]</scope>
    <source>
        <strain evidence="15 16">ATCC 49751</strain>
    </source>
</reference>
<dbReference type="CDD" id="cd01121">
    <property type="entry name" value="RadA_SMS_N"/>
    <property type="match status" value="1"/>
</dbReference>
<organism evidence="15 16">
    <name type="scientific">Legionella lansingensis</name>
    <dbReference type="NCBI Taxonomy" id="45067"/>
    <lineage>
        <taxon>Bacteria</taxon>
        <taxon>Pseudomonadati</taxon>
        <taxon>Pseudomonadota</taxon>
        <taxon>Gammaproteobacteria</taxon>
        <taxon>Legionellales</taxon>
        <taxon>Legionellaceae</taxon>
        <taxon>Legionella</taxon>
    </lineage>
</organism>
<feature type="short sequence motif" description="RadA KNRFG motif" evidence="11">
    <location>
        <begin position="251"/>
        <end position="255"/>
    </location>
</feature>
<dbReference type="Pfam" id="PF13481">
    <property type="entry name" value="AAA_25"/>
    <property type="match status" value="1"/>
</dbReference>
<comment type="function">
    <text evidence="11">Plays a role in repairing double-strand DNA breaks, probably involving stabilizing or processing branched DNA or blocked replication forks.</text>
</comment>
<gene>
    <name evidence="11 15" type="primary">radA</name>
    <name evidence="15" type="ORF">Llan_0572</name>
</gene>
<evidence type="ECO:0000256" key="7">
    <source>
        <dbReference type="ARBA" id="ARBA00022840"/>
    </source>
</evidence>
<dbReference type="RefSeq" id="WP_028372209.1">
    <property type="nucleotide sequence ID" value="NZ_CAAAJD010000001.1"/>
</dbReference>
<dbReference type="GO" id="GO:0005829">
    <property type="term" value="C:cytosol"/>
    <property type="evidence" value="ECO:0007669"/>
    <property type="project" value="TreeGrafter"/>
</dbReference>
<dbReference type="SUPFAM" id="SSF54211">
    <property type="entry name" value="Ribosomal protein S5 domain 2-like"/>
    <property type="match status" value="1"/>
</dbReference>
<keyword evidence="9 11" id="KW-0238">DNA-binding</keyword>
<comment type="function">
    <text evidence="13">DNA-dependent ATPase involved in processing of recombination intermediates, plays a role in repairing DNA breaks. Stimulates the branch migration of RecA-mediated strand transfer reactions, allowing the 3' invading strand to extend heteroduplex DNA faster. Binds ssDNA in the presence of ADP but not other nucleotides, has ATPase activity that is stimulated by ssDNA and various branched DNA structures, but inhibited by SSB. Does not have RecA's homology-searching function.</text>
</comment>
<feature type="region of interest" description="Lon-protease-like" evidence="11">
    <location>
        <begin position="350"/>
        <end position="449"/>
    </location>
</feature>
<evidence type="ECO:0000256" key="5">
    <source>
        <dbReference type="ARBA" id="ARBA00022801"/>
    </source>
</evidence>
<dbReference type="GO" id="GO:0000725">
    <property type="term" value="P:recombinational repair"/>
    <property type="evidence" value="ECO:0007669"/>
    <property type="project" value="UniProtKB-UniRule"/>
</dbReference>
<evidence type="ECO:0000256" key="10">
    <source>
        <dbReference type="ARBA" id="ARBA00023204"/>
    </source>
</evidence>
<dbReference type="AlphaFoldDB" id="A0A0W0VUS4"/>
<dbReference type="InterPro" id="IPR020588">
    <property type="entry name" value="RecA_ATP-bd"/>
</dbReference>
<evidence type="ECO:0000256" key="4">
    <source>
        <dbReference type="ARBA" id="ARBA00022771"/>
    </source>
</evidence>
<comment type="caution">
    <text evidence="15">The sequence shown here is derived from an EMBL/GenBank/DDBJ whole genome shotgun (WGS) entry which is preliminary data.</text>
</comment>
<keyword evidence="3 11" id="KW-0227">DNA damage</keyword>
<evidence type="ECO:0000256" key="13">
    <source>
        <dbReference type="RuleBase" id="RU003555"/>
    </source>
</evidence>
<protein>
    <recommendedName>
        <fullName evidence="11 12">DNA repair protein RadA</fullName>
    </recommendedName>
</protein>
<feature type="binding site" evidence="11">
    <location>
        <begin position="95"/>
        <end position="102"/>
    </location>
    <ligand>
        <name>ATP</name>
        <dbReference type="ChEBI" id="CHEBI:30616"/>
    </ligand>
</feature>
<dbReference type="FunFam" id="3.40.50.300:FF:000050">
    <property type="entry name" value="DNA repair protein RadA"/>
    <property type="match status" value="1"/>
</dbReference>
<dbReference type="GO" id="GO:0140664">
    <property type="term" value="F:ATP-dependent DNA damage sensor activity"/>
    <property type="evidence" value="ECO:0007669"/>
    <property type="project" value="InterPro"/>
</dbReference>
<accession>A0A0W0VUS4</accession>
<feature type="domain" description="RecA family profile 1" evidence="14">
    <location>
        <begin position="66"/>
        <end position="214"/>
    </location>
</feature>
<evidence type="ECO:0000256" key="2">
    <source>
        <dbReference type="ARBA" id="ARBA00022741"/>
    </source>
</evidence>
<evidence type="ECO:0000256" key="6">
    <source>
        <dbReference type="ARBA" id="ARBA00022833"/>
    </source>
</evidence>
<dbReference type="OrthoDB" id="9803906at2"/>
<proteinExistence type="inferred from homology"/>
<evidence type="ECO:0000256" key="8">
    <source>
        <dbReference type="ARBA" id="ARBA00023016"/>
    </source>
</evidence>
<dbReference type="STRING" id="45067.Llan_0572"/>